<comment type="caution">
    <text evidence="2">The sequence shown here is derived from an EMBL/GenBank/DDBJ whole genome shotgun (WGS) entry which is preliminary data.</text>
</comment>
<keyword evidence="3" id="KW-1185">Reference proteome</keyword>
<dbReference type="EMBL" id="JAACNH010000626">
    <property type="protein sequence ID" value="KAG8430804.1"/>
    <property type="molecule type" value="Genomic_DNA"/>
</dbReference>
<reference evidence="2" key="1">
    <citation type="thesis" date="2020" institute="ProQuest LLC" country="789 East Eisenhower Parkway, Ann Arbor, MI, USA">
        <title>Comparative Genomics and Chromosome Evolution.</title>
        <authorList>
            <person name="Mudd A.B."/>
        </authorList>
    </citation>
    <scope>NUCLEOTIDE SEQUENCE</scope>
    <source>
        <strain evidence="2">Female2</strain>
        <tissue evidence="2">Blood</tissue>
    </source>
</reference>
<keyword evidence="1" id="KW-1133">Transmembrane helix</keyword>
<gene>
    <name evidence="2" type="ORF">GDO86_019980</name>
</gene>
<feature type="transmembrane region" description="Helical" evidence="1">
    <location>
        <begin position="70"/>
        <end position="87"/>
    </location>
</feature>
<keyword evidence="1" id="KW-0472">Membrane</keyword>
<sequence>MADPYTCVITAMSRILLCASCFWSAARTFQEHRGASAGFLLQGVASILYTTNFLMPTLHTKDESYSTDSWGVPTIGFPLLAFSFFWMNGDHATANMVLGATVLLSAGSGLMTQDGRLLAAHASCILAILGILIVSIFTGNIYGITGSFGLGTASFLSIVKAENIIYVPGEVASNYIQAASILSCALALGNHQPEVLYH</sequence>
<keyword evidence="1" id="KW-0812">Transmembrane</keyword>
<dbReference type="AlphaFoldDB" id="A0A8T2II29"/>
<evidence type="ECO:0000256" key="1">
    <source>
        <dbReference type="SAM" id="Phobius"/>
    </source>
</evidence>
<organism evidence="2 3">
    <name type="scientific">Hymenochirus boettgeri</name>
    <name type="common">Congo dwarf clawed frog</name>
    <dbReference type="NCBI Taxonomy" id="247094"/>
    <lineage>
        <taxon>Eukaryota</taxon>
        <taxon>Metazoa</taxon>
        <taxon>Chordata</taxon>
        <taxon>Craniata</taxon>
        <taxon>Vertebrata</taxon>
        <taxon>Euteleostomi</taxon>
        <taxon>Amphibia</taxon>
        <taxon>Batrachia</taxon>
        <taxon>Anura</taxon>
        <taxon>Pipoidea</taxon>
        <taxon>Pipidae</taxon>
        <taxon>Pipinae</taxon>
        <taxon>Hymenochirus</taxon>
    </lineage>
</organism>
<evidence type="ECO:0000313" key="3">
    <source>
        <dbReference type="Proteomes" id="UP000812440"/>
    </source>
</evidence>
<feature type="transmembrane region" description="Helical" evidence="1">
    <location>
        <begin position="94"/>
        <end position="112"/>
    </location>
</feature>
<evidence type="ECO:0000313" key="2">
    <source>
        <dbReference type="EMBL" id="KAG8430804.1"/>
    </source>
</evidence>
<feature type="transmembrane region" description="Helical" evidence="1">
    <location>
        <begin position="118"/>
        <end position="137"/>
    </location>
</feature>
<protein>
    <submittedName>
        <fullName evidence="2">Uncharacterized protein</fullName>
    </submittedName>
</protein>
<accession>A0A8T2II29</accession>
<feature type="transmembrane region" description="Helical" evidence="1">
    <location>
        <begin position="6"/>
        <end position="26"/>
    </location>
</feature>
<dbReference type="OrthoDB" id="9807390at2759"/>
<proteinExistence type="predicted"/>
<name>A0A8T2II29_9PIPI</name>
<feature type="transmembrane region" description="Helical" evidence="1">
    <location>
        <begin position="38"/>
        <end position="58"/>
    </location>
</feature>
<dbReference type="Proteomes" id="UP000812440">
    <property type="component" value="Unassembled WGS sequence"/>
</dbReference>